<dbReference type="PROSITE" id="PS51892">
    <property type="entry name" value="SUBTILASE"/>
    <property type="match status" value="1"/>
</dbReference>
<evidence type="ECO:0000256" key="4">
    <source>
        <dbReference type="PROSITE-ProRule" id="PRU01240"/>
    </source>
</evidence>
<proteinExistence type="inferred from homology"/>
<dbReference type="PANTHER" id="PTHR42884">
    <property type="entry name" value="PROPROTEIN CONVERTASE SUBTILISIN/KEXIN-RELATED"/>
    <property type="match status" value="1"/>
</dbReference>
<dbReference type="InterPro" id="IPR036852">
    <property type="entry name" value="Peptidase_S8/S53_dom_sf"/>
</dbReference>
<dbReference type="Pfam" id="PF00082">
    <property type="entry name" value="Peptidase_S8"/>
    <property type="match status" value="1"/>
</dbReference>
<evidence type="ECO:0000313" key="6">
    <source>
        <dbReference type="EMBL" id="GEM42869.1"/>
    </source>
</evidence>
<feature type="active site" description="Charge relay system" evidence="4">
    <location>
        <position position="392"/>
    </location>
</feature>
<sequence length="459" mass="47136">MADANFGPEGGIMSGMRVLIQLRPSVDLITAVADRAVPVASADIAGHLRGIELDDSFAPVAIPKSVAAVTESDQLSYALQPDNASVVVRGVIDDDALAESLSQLSASRGVTGVFADPAIQTNLTCGDTPAVGNWHDVETLLHHGDLTAAGLDGKSVALAIVDTGINAARVKQVRGGPVTIDKARSWNPPGVSGTAGEFPVDHGTMCAFDALIGAPKAALIDIPVLRSRRPGGTVMEGLLSDALAAYAHLRTVLTDQPAASRALVISNSWGSFSPSWDFPVGQPGNYSDNPSHPFNVIVGSLETAGADILFAAGNCGRDCPDGRCAYKDKPIGGANSHPSVLSIGGVDTAGQRVGYSSQGPGRLTARKPDVCAYTHFLGSTAFGATDPDTGTSAACPVAAGLVAAIRTEWSSTELPPAQLRALVQRTAAAQAGGYNYDYGYGVVDAAAILAELKRTTSRA</sequence>
<dbReference type="InterPro" id="IPR015500">
    <property type="entry name" value="Peptidase_S8_subtilisin-rel"/>
</dbReference>
<keyword evidence="3 4" id="KW-0720">Serine protease</keyword>
<accession>A0A511MQL3</accession>
<dbReference type="PANTHER" id="PTHR42884:SF14">
    <property type="entry name" value="NEUROENDOCRINE CONVERTASE 1"/>
    <property type="match status" value="1"/>
</dbReference>
<evidence type="ECO:0000256" key="3">
    <source>
        <dbReference type="ARBA" id="ARBA00022825"/>
    </source>
</evidence>
<dbReference type="InterPro" id="IPR000209">
    <property type="entry name" value="Peptidase_S8/S53_dom"/>
</dbReference>
<evidence type="ECO:0000313" key="7">
    <source>
        <dbReference type="Proteomes" id="UP000321424"/>
    </source>
</evidence>
<evidence type="ECO:0000259" key="5">
    <source>
        <dbReference type="Pfam" id="PF00082"/>
    </source>
</evidence>
<feature type="domain" description="Peptidase S8/S53" evidence="5">
    <location>
        <begin position="153"/>
        <end position="441"/>
    </location>
</feature>
<comment type="similarity">
    <text evidence="4">Belongs to the peptidase S8 family.</text>
</comment>
<dbReference type="EMBL" id="BJXA01000079">
    <property type="protein sequence ID" value="GEM42869.1"/>
    <property type="molecule type" value="Genomic_DNA"/>
</dbReference>
<dbReference type="GO" id="GO:0004252">
    <property type="term" value="F:serine-type endopeptidase activity"/>
    <property type="evidence" value="ECO:0007669"/>
    <property type="project" value="UniProtKB-UniRule"/>
</dbReference>
<organism evidence="6 7">
    <name type="scientific">Nocardia ninae NBRC 108245</name>
    <dbReference type="NCBI Taxonomy" id="1210091"/>
    <lineage>
        <taxon>Bacteria</taxon>
        <taxon>Bacillati</taxon>
        <taxon>Actinomycetota</taxon>
        <taxon>Actinomycetes</taxon>
        <taxon>Mycobacteriales</taxon>
        <taxon>Nocardiaceae</taxon>
        <taxon>Nocardia</taxon>
    </lineage>
</organism>
<dbReference type="PRINTS" id="PR00723">
    <property type="entry name" value="SUBTILISIN"/>
</dbReference>
<protein>
    <recommendedName>
        <fullName evidence="5">Peptidase S8/S53 domain-containing protein</fullName>
    </recommendedName>
</protein>
<evidence type="ECO:0000256" key="2">
    <source>
        <dbReference type="ARBA" id="ARBA00022801"/>
    </source>
</evidence>
<keyword evidence="2 4" id="KW-0378">Hydrolase</keyword>
<gene>
    <name evidence="6" type="ORF">NN4_73880</name>
</gene>
<dbReference type="AlphaFoldDB" id="A0A511MQL3"/>
<dbReference type="SUPFAM" id="SSF52743">
    <property type="entry name" value="Subtilisin-like"/>
    <property type="match status" value="1"/>
</dbReference>
<dbReference type="Gene3D" id="3.40.50.200">
    <property type="entry name" value="Peptidase S8/S53 domain"/>
    <property type="match status" value="1"/>
</dbReference>
<name>A0A511MQL3_9NOCA</name>
<dbReference type="Proteomes" id="UP000321424">
    <property type="component" value="Unassembled WGS sequence"/>
</dbReference>
<feature type="active site" description="Charge relay system" evidence="4">
    <location>
        <position position="162"/>
    </location>
</feature>
<dbReference type="GO" id="GO:0016485">
    <property type="term" value="P:protein processing"/>
    <property type="evidence" value="ECO:0007669"/>
    <property type="project" value="TreeGrafter"/>
</dbReference>
<dbReference type="GO" id="GO:0016020">
    <property type="term" value="C:membrane"/>
    <property type="evidence" value="ECO:0007669"/>
    <property type="project" value="TreeGrafter"/>
</dbReference>
<keyword evidence="7" id="KW-1185">Reference proteome</keyword>
<dbReference type="OrthoDB" id="3496386at2"/>
<comment type="caution">
    <text evidence="6">The sequence shown here is derived from an EMBL/GenBank/DDBJ whole genome shotgun (WGS) entry which is preliminary data.</text>
</comment>
<reference evidence="6 7" key="1">
    <citation type="submission" date="2019-07" db="EMBL/GenBank/DDBJ databases">
        <title>Whole genome shotgun sequence of Nocardia ninae NBRC 108245.</title>
        <authorList>
            <person name="Hosoyama A."/>
            <person name="Uohara A."/>
            <person name="Ohji S."/>
            <person name="Ichikawa N."/>
        </authorList>
    </citation>
    <scope>NUCLEOTIDE SEQUENCE [LARGE SCALE GENOMIC DNA]</scope>
    <source>
        <strain evidence="6 7">NBRC 108245</strain>
    </source>
</reference>
<keyword evidence="1 4" id="KW-0645">Protease</keyword>
<evidence type="ECO:0000256" key="1">
    <source>
        <dbReference type="ARBA" id="ARBA00022670"/>
    </source>
</evidence>
<dbReference type="PROSITE" id="PS00138">
    <property type="entry name" value="SUBTILASE_SER"/>
    <property type="match status" value="1"/>
</dbReference>
<feature type="active site" description="Charge relay system" evidence="4">
    <location>
        <position position="202"/>
    </location>
</feature>
<dbReference type="InterPro" id="IPR023828">
    <property type="entry name" value="Peptidase_S8_Ser-AS"/>
</dbReference>